<evidence type="ECO:0000256" key="1">
    <source>
        <dbReference type="ARBA" id="ARBA00009995"/>
    </source>
</evidence>
<comment type="caution">
    <text evidence="2">The sequence shown here is derived from an EMBL/GenBank/DDBJ whole genome shotgun (WGS) entry which is preliminary data.</text>
</comment>
<comment type="similarity">
    <text evidence="1">Belongs to the UDP-glycosyltransferase family.</text>
</comment>
<name>A0A5J9WDN6_9POAL</name>
<proteinExistence type="inferred from homology"/>
<reference evidence="2 3" key="1">
    <citation type="journal article" date="2019" name="Sci. Rep.">
        <title>A high-quality genome of Eragrostis curvula grass provides insights into Poaceae evolution and supports new strategies to enhance forage quality.</title>
        <authorList>
            <person name="Carballo J."/>
            <person name="Santos B.A.C.M."/>
            <person name="Zappacosta D."/>
            <person name="Garbus I."/>
            <person name="Selva J.P."/>
            <person name="Gallo C.A."/>
            <person name="Diaz A."/>
            <person name="Albertini E."/>
            <person name="Caccamo M."/>
            <person name="Echenique V."/>
        </authorList>
    </citation>
    <scope>NUCLEOTIDE SEQUENCE [LARGE SCALE GENOMIC DNA]</scope>
    <source>
        <strain evidence="3">cv. Victoria</strain>
        <tissue evidence="2">Leaf</tissue>
    </source>
</reference>
<accession>A0A5J9WDN6</accession>
<dbReference type="PANTHER" id="PTHR48047:SF107">
    <property type="entry name" value="UDP-GLYCOSYLTRANSFERASE 92A1-LIKE"/>
    <property type="match status" value="1"/>
</dbReference>
<dbReference type="Gene3D" id="3.40.50.2000">
    <property type="entry name" value="Glycogen Phosphorylase B"/>
    <property type="match status" value="2"/>
</dbReference>
<keyword evidence="3" id="KW-1185">Reference proteome</keyword>
<dbReference type="Gramene" id="TVU46123">
    <property type="protein sequence ID" value="TVU46123"/>
    <property type="gene ID" value="EJB05_05641"/>
</dbReference>
<dbReference type="GO" id="GO:0035251">
    <property type="term" value="F:UDP-glucosyltransferase activity"/>
    <property type="evidence" value="ECO:0007669"/>
    <property type="project" value="TreeGrafter"/>
</dbReference>
<dbReference type="OrthoDB" id="5835829at2759"/>
<protein>
    <submittedName>
        <fullName evidence="2">Uncharacterized protein</fullName>
    </submittedName>
</protein>
<dbReference type="PANTHER" id="PTHR48047">
    <property type="entry name" value="GLYCOSYLTRANSFERASE"/>
    <property type="match status" value="1"/>
</dbReference>
<gene>
    <name evidence="2" type="ORF">EJB05_05641</name>
</gene>
<evidence type="ECO:0000313" key="2">
    <source>
        <dbReference type="EMBL" id="TVU46123.1"/>
    </source>
</evidence>
<dbReference type="EMBL" id="RWGY01000004">
    <property type="protein sequence ID" value="TVU46123.1"/>
    <property type="molecule type" value="Genomic_DNA"/>
</dbReference>
<dbReference type="AlphaFoldDB" id="A0A5J9WDN6"/>
<evidence type="ECO:0000313" key="3">
    <source>
        <dbReference type="Proteomes" id="UP000324897"/>
    </source>
</evidence>
<dbReference type="SUPFAM" id="SSF53756">
    <property type="entry name" value="UDP-Glycosyltransferase/glycogen phosphorylase"/>
    <property type="match status" value="1"/>
</dbReference>
<dbReference type="Proteomes" id="UP000324897">
    <property type="component" value="Chromosome 5"/>
</dbReference>
<feature type="non-terminal residue" evidence="2">
    <location>
        <position position="1"/>
    </location>
</feature>
<sequence length="169" mass="18918">MRQQVAVVREMMKKECLGREQWNVEDGAARMSSNKPWKMRIALAKASIVSLNIVTCTLKVGANIQLEYIFSFGIATQNLLDKLTTQSTKKFEDTKLASSREADVDVLHLLDSQPPMSVLYISFGSQNMIRPKQMRELVAALESTCQPFVWTIWLPVGFDISLVSSSTSG</sequence>
<organism evidence="2 3">
    <name type="scientific">Eragrostis curvula</name>
    <name type="common">weeping love grass</name>
    <dbReference type="NCBI Taxonomy" id="38414"/>
    <lineage>
        <taxon>Eukaryota</taxon>
        <taxon>Viridiplantae</taxon>
        <taxon>Streptophyta</taxon>
        <taxon>Embryophyta</taxon>
        <taxon>Tracheophyta</taxon>
        <taxon>Spermatophyta</taxon>
        <taxon>Magnoliopsida</taxon>
        <taxon>Liliopsida</taxon>
        <taxon>Poales</taxon>
        <taxon>Poaceae</taxon>
        <taxon>PACMAD clade</taxon>
        <taxon>Chloridoideae</taxon>
        <taxon>Eragrostideae</taxon>
        <taxon>Eragrostidinae</taxon>
        <taxon>Eragrostis</taxon>
    </lineage>
</organism>